<dbReference type="Proteomes" id="UP000005239">
    <property type="component" value="Unassembled WGS sequence"/>
</dbReference>
<name>A0A2A6CYE2_PRIPA</name>
<organism evidence="1 2">
    <name type="scientific">Pristionchus pacificus</name>
    <name type="common">Parasitic nematode worm</name>
    <dbReference type="NCBI Taxonomy" id="54126"/>
    <lineage>
        <taxon>Eukaryota</taxon>
        <taxon>Metazoa</taxon>
        <taxon>Ecdysozoa</taxon>
        <taxon>Nematoda</taxon>
        <taxon>Chromadorea</taxon>
        <taxon>Rhabditida</taxon>
        <taxon>Rhabditina</taxon>
        <taxon>Diplogasteromorpha</taxon>
        <taxon>Diplogasteroidea</taxon>
        <taxon>Neodiplogasteridae</taxon>
        <taxon>Pristionchus</taxon>
    </lineage>
</organism>
<proteinExistence type="predicted"/>
<gene>
    <name evidence="1" type="primary">WBGene00274789</name>
</gene>
<protein>
    <submittedName>
        <fullName evidence="1">Uncharacterized protein</fullName>
    </submittedName>
</protein>
<accession>A0A8R1YSX8</accession>
<keyword evidence="2" id="KW-1185">Reference proteome</keyword>
<evidence type="ECO:0000313" key="1">
    <source>
        <dbReference type="EnsemblMetazoa" id="PPA36420.1"/>
    </source>
</evidence>
<reference evidence="2" key="1">
    <citation type="journal article" date="2008" name="Nat. Genet.">
        <title>The Pristionchus pacificus genome provides a unique perspective on nematode lifestyle and parasitism.</title>
        <authorList>
            <person name="Dieterich C."/>
            <person name="Clifton S.W."/>
            <person name="Schuster L.N."/>
            <person name="Chinwalla A."/>
            <person name="Delehaunty K."/>
            <person name="Dinkelacker I."/>
            <person name="Fulton L."/>
            <person name="Fulton R."/>
            <person name="Godfrey J."/>
            <person name="Minx P."/>
            <person name="Mitreva M."/>
            <person name="Roeseler W."/>
            <person name="Tian H."/>
            <person name="Witte H."/>
            <person name="Yang S.P."/>
            <person name="Wilson R.K."/>
            <person name="Sommer R.J."/>
        </authorList>
    </citation>
    <scope>NUCLEOTIDE SEQUENCE [LARGE SCALE GENOMIC DNA]</scope>
    <source>
        <strain evidence="2">PS312</strain>
    </source>
</reference>
<reference evidence="1" key="2">
    <citation type="submission" date="2022-06" db="UniProtKB">
        <authorList>
            <consortium name="EnsemblMetazoa"/>
        </authorList>
    </citation>
    <scope>IDENTIFICATION</scope>
    <source>
        <strain evidence="1">PS312</strain>
    </source>
</reference>
<sequence length="114" mass="12810">MADFNPAEFKPTPEIIERFNAGRALIKAKPTMIDSVLAKLSPAAHAPAKKFLDLVLSDEEDLNKFRSAFLEIREETPEEVRNELRSHRSELIFKLGFAYVKTSVARVFGMSSVA</sequence>
<dbReference type="EnsemblMetazoa" id="PPA36420.1">
    <property type="protein sequence ID" value="PPA36420.1"/>
    <property type="gene ID" value="WBGene00274789"/>
</dbReference>
<dbReference type="AlphaFoldDB" id="A0A2A6CYE2"/>
<evidence type="ECO:0000313" key="2">
    <source>
        <dbReference type="Proteomes" id="UP000005239"/>
    </source>
</evidence>
<accession>A0A2A6CYE2</accession>